<reference evidence="3 4" key="1">
    <citation type="submission" date="2021-01" db="EMBL/GenBank/DDBJ databases">
        <title>Roseomonas sp. nov, a bacterium isolated from an oil production mixture in Yumen Oilfield.</title>
        <authorList>
            <person name="Wu D."/>
        </authorList>
    </citation>
    <scope>NUCLEOTIDE SEQUENCE [LARGE SCALE GENOMIC DNA]</scope>
    <source>
        <strain evidence="3 4">ROY-5-3</strain>
    </source>
</reference>
<dbReference type="InterPro" id="IPR052345">
    <property type="entry name" value="Rad_response_metalloprotease"/>
</dbReference>
<accession>A0ABS6H860</accession>
<evidence type="ECO:0000313" key="4">
    <source>
        <dbReference type="Proteomes" id="UP000689967"/>
    </source>
</evidence>
<sequence>MLNRFEAREKATAGFLEKAARELSVPPFALMMRAPLPLSYQLPDFRSTNPTPGVFERQTLEAIEQARAIQRRAVAFGHSSNPLPASRLDPGTLEQTAARFRRFLRLSDQRQYDCKDALEFYRLCRFEIERHGIFILHRSFPSVDGSGFCLADPPAPIICVNTMAQTAGRRLFTLAHELAHVTIGASGVSDPFIRKNDTEIICNKFAAALLAPKSLVSRVVTELRLDPNPSRVDIARVAKRLKISQQASVIRLEELQYVSAGTHRRWLTGINVSGDPDTETGGGGGGPTPQHKVKLARFGFSFAKVFGAALRDGALAPIDLYRLTGLKPKYQSAYFNFASLARYDDAEEE</sequence>
<dbReference type="Pfam" id="PF06114">
    <property type="entry name" value="Peptidase_M78"/>
    <property type="match status" value="1"/>
</dbReference>
<evidence type="ECO:0000256" key="1">
    <source>
        <dbReference type="SAM" id="MobiDB-lite"/>
    </source>
</evidence>
<keyword evidence="4" id="KW-1185">Reference proteome</keyword>
<name>A0ABS6H860_9PROT</name>
<protein>
    <submittedName>
        <fullName evidence="3">ImmA/IrrE family metallo-endopeptidase</fullName>
    </submittedName>
</protein>
<feature type="domain" description="IrrE N-terminal-like" evidence="2">
    <location>
        <begin position="129"/>
        <end position="252"/>
    </location>
</feature>
<gene>
    <name evidence="3" type="ORF">JJQ90_14305</name>
</gene>
<dbReference type="Proteomes" id="UP000689967">
    <property type="component" value="Unassembled WGS sequence"/>
</dbReference>
<dbReference type="InterPro" id="IPR010359">
    <property type="entry name" value="IrrE_HExxH"/>
</dbReference>
<feature type="region of interest" description="Disordered" evidence="1">
    <location>
        <begin position="269"/>
        <end position="288"/>
    </location>
</feature>
<dbReference type="PANTHER" id="PTHR43236:SF2">
    <property type="entry name" value="BLL0069 PROTEIN"/>
    <property type="match status" value="1"/>
</dbReference>
<organism evidence="3 4">
    <name type="scientific">Falsiroseomonas oleicola</name>
    <dbReference type="NCBI Taxonomy" id="2801474"/>
    <lineage>
        <taxon>Bacteria</taxon>
        <taxon>Pseudomonadati</taxon>
        <taxon>Pseudomonadota</taxon>
        <taxon>Alphaproteobacteria</taxon>
        <taxon>Acetobacterales</taxon>
        <taxon>Roseomonadaceae</taxon>
        <taxon>Falsiroseomonas</taxon>
    </lineage>
</organism>
<evidence type="ECO:0000259" key="2">
    <source>
        <dbReference type="Pfam" id="PF06114"/>
    </source>
</evidence>
<comment type="caution">
    <text evidence="3">The sequence shown here is derived from an EMBL/GenBank/DDBJ whole genome shotgun (WGS) entry which is preliminary data.</text>
</comment>
<dbReference type="EMBL" id="JAERQM010000004">
    <property type="protein sequence ID" value="MBU8544890.1"/>
    <property type="molecule type" value="Genomic_DNA"/>
</dbReference>
<dbReference type="RefSeq" id="WP_216876530.1">
    <property type="nucleotide sequence ID" value="NZ_JAERQM010000004.1"/>
</dbReference>
<proteinExistence type="predicted"/>
<evidence type="ECO:0000313" key="3">
    <source>
        <dbReference type="EMBL" id="MBU8544890.1"/>
    </source>
</evidence>
<dbReference type="PANTHER" id="PTHR43236">
    <property type="entry name" value="ANTITOXIN HIGA1"/>
    <property type="match status" value="1"/>
</dbReference>